<evidence type="ECO:0000313" key="2">
    <source>
        <dbReference type="Proteomes" id="UP000706039"/>
    </source>
</evidence>
<proteinExistence type="predicted"/>
<gene>
    <name evidence="1" type="ORF">K7G82_21990</name>
</gene>
<dbReference type="Proteomes" id="UP000706039">
    <property type="component" value="Unassembled WGS sequence"/>
</dbReference>
<reference evidence="1 2" key="1">
    <citation type="submission" date="2021-08" db="EMBL/GenBank/DDBJ databases">
        <authorList>
            <person name="Tuo L."/>
        </authorList>
    </citation>
    <scope>NUCLEOTIDE SEQUENCE [LARGE SCALE GENOMIC DNA]</scope>
    <source>
        <strain evidence="1 2">JCM 31229</strain>
    </source>
</reference>
<comment type="caution">
    <text evidence="1">The sequence shown here is derived from an EMBL/GenBank/DDBJ whole genome shotgun (WGS) entry which is preliminary data.</text>
</comment>
<keyword evidence="2" id="KW-1185">Reference proteome</keyword>
<accession>A0ABS7PUF8</accession>
<organism evidence="1 2">
    <name type="scientific">Sphingomonas colocasiae</name>
    <dbReference type="NCBI Taxonomy" id="1848973"/>
    <lineage>
        <taxon>Bacteria</taxon>
        <taxon>Pseudomonadati</taxon>
        <taxon>Pseudomonadota</taxon>
        <taxon>Alphaproteobacteria</taxon>
        <taxon>Sphingomonadales</taxon>
        <taxon>Sphingomonadaceae</taxon>
        <taxon>Sphingomonas</taxon>
    </lineage>
</organism>
<evidence type="ECO:0000313" key="1">
    <source>
        <dbReference type="EMBL" id="MBY8824990.1"/>
    </source>
</evidence>
<name>A0ABS7PUF8_9SPHN</name>
<protein>
    <submittedName>
        <fullName evidence="1">Uncharacterized protein</fullName>
    </submittedName>
</protein>
<sequence>MKMIIISGPHGAFIAELRRIRRSSWLLVAACAVFQLGDAAIHSAPSTAPIPHQEGLS</sequence>
<dbReference type="EMBL" id="JAINVV010000011">
    <property type="protein sequence ID" value="MBY8824990.1"/>
    <property type="molecule type" value="Genomic_DNA"/>
</dbReference>